<evidence type="ECO:0000256" key="8">
    <source>
        <dbReference type="ARBA" id="ARBA00022840"/>
    </source>
</evidence>
<evidence type="ECO:0000256" key="3">
    <source>
        <dbReference type="ARBA" id="ARBA00013253"/>
    </source>
</evidence>
<dbReference type="PROSITE" id="PS00794">
    <property type="entry name" value="HPPK"/>
    <property type="match status" value="1"/>
</dbReference>
<organism evidence="14 15">
    <name type="scientific">Melioribacter roseus (strain DSM 23840 / JCM 17771 / VKM B-2668 / P3M-2)</name>
    <dbReference type="NCBI Taxonomy" id="1191523"/>
    <lineage>
        <taxon>Bacteria</taxon>
        <taxon>Pseudomonadati</taxon>
        <taxon>Ignavibacteriota</taxon>
        <taxon>Ignavibacteria</taxon>
        <taxon>Ignavibacteriales</taxon>
        <taxon>Melioribacteraceae</taxon>
        <taxon>Melioribacter</taxon>
    </lineage>
</organism>
<dbReference type="GO" id="GO:0046654">
    <property type="term" value="P:tetrahydrofolate biosynthetic process"/>
    <property type="evidence" value="ECO:0007669"/>
    <property type="project" value="UniProtKB-UniPathway"/>
</dbReference>
<dbReference type="GO" id="GO:0046656">
    <property type="term" value="P:folic acid biosynthetic process"/>
    <property type="evidence" value="ECO:0007669"/>
    <property type="project" value="UniProtKB-KW"/>
</dbReference>
<dbReference type="Proteomes" id="UP000009011">
    <property type="component" value="Chromosome"/>
</dbReference>
<dbReference type="AlphaFoldDB" id="I6YS63"/>
<keyword evidence="5" id="KW-0808">Transferase</keyword>
<dbReference type="HOGENOM" id="CLU_097916_1_2_10"/>
<dbReference type="GO" id="GO:0016301">
    <property type="term" value="F:kinase activity"/>
    <property type="evidence" value="ECO:0007669"/>
    <property type="project" value="UniProtKB-KW"/>
</dbReference>
<evidence type="ECO:0000313" key="14">
    <source>
        <dbReference type="EMBL" id="AFN73387.1"/>
    </source>
</evidence>
<evidence type="ECO:0000256" key="9">
    <source>
        <dbReference type="ARBA" id="ARBA00022909"/>
    </source>
</evidence>
<dbReference type="STRING" id="1191523.MROS_0143"/>
<evidence type="ECO:0000313" key="15">
    <source>
        <dbReference type="Proteomes" id="UP000009011"/>
    </source>
</evidence>
<evidence type="ECO:0000256" key="12">
    <source>
        <dbReference type="ARBA" id="ARBA00033413"/>
    </source>
</evidence>
<keyword evidence="15" id="KW-1185">Reference proteome</keyword>
<dbReference type="GO" id="GO:0005524">
    <property type="term" value="F:ATP binding"/>
    <property type="evidence" value="ECO:0007669"/>
    <property type="project" value="UniProtKB-KW"/>
</dbReference>
<dbReference type="eggNOG" id="COG0801">
    <property type="taxonomic scope" value="Bacteria"/>
</dbReference>
<dbReference type="NCBIfam" id="TIGR01498">
    <property type="entry name" value="folK"/>
    <property type="match status" value="1"/>
</dbReference>
<name>I6YS63_MELRP</name>
<proteinExistence type="inferred from homology"/>
<gene>
    <name evidence="14" type="ordered locus">MROS_0143</name>
</gene>
<dbReference type="CDD" id="cd00483">
    <property type="entry name" value="HPPK"/>
    <property type="match status" value="1"/>
</dbReference>
<protein>
    <recommendedName>
        <fullName evidence="4">2-amino-4-hydroxy-6-hydroxymethyldihydropteridine pyrophosphokinase</fullName>
        <ecNumber evidence="3">2.7.6.3</ecNumber>
    </recommendedName>
    <alternativeName>
        <fullName evidence="11">6-hydroxymethyl-7,8-dihydropterin pyrophosphokinase</fullName>
    </alternativeName>
    <alternativeName>
        <fullName evidence="12">7,8-dihydro-6-hydroxymethylpterin-pyrophosphokinase</fullName>
    </alternativeName>
</protein>
<keyword evidence="9" id="KW-0289">Folate biosynthesis</keyword>
<reference evidence="14 15" key="1">
    <citation type="journal article" date="2013" name="PLoS ONE">
        <title>Genomic analysis of Melioribacter roseus, facultatively anaerobic organotrophic bacterium representing a novel deep lineage within Bacteriodetes/Chlorobi group.</title>
        <authorList>
            <person name="Kadnikov V.V."/>
            <person name="Mardanov A.V."/>
            <person name="Podosokorskaya O.A."/>
            <person name="Gavrilov S.N."/>
            <person name="Kublanov I.V."/>
            <person name="Beletsky A.V."/>
            <person name="Bonch-Osmolovskaya E.A."/>
            <person name="Ravin N.V."/>
        </authorList>
    </citation>
    <scope>NUCLEOTIDE SEQUENCE [LARGE SCALE GENOMIC DNA]</scope>
    <source>
        <strain evidence="15">JCM 17771 / P3M-2</strain>
    </source>
</reference>
<evidence type="ECO:0000256" key="10">
    <source>
        <dbReference type="ARBA" id="ARBA00029409"/>
    </source>
</evidence>
<dbReference type="Gene3D" id="3.30.70.560">
    <property type="entry name" value="7,8-Dihydro-6-hydroxymethylpterin-pyrophosphokinase HPPK"/>
    <property type="match status" value="1"/>
</dbReference>
<dbReference type="EMBL" id="CP003557">
    <property type="protein sequence ID" value="AFN73387.1"/>
    <property type="molecule type" value="Genomic_DNA"/>
</dbReference>
<evidence type="ECO:0000256" key="5">
    <source>
        <dbReference type="ARBA" id="ARBA00022679"/>
    </source>
</evidence>
<evidence type="ECO:0000256" key="4">
    <source>
        <dbReference type="ARBA" id="ARBA00016218"/>
    </source>
</evidence>
<dbReference type="PANTHER" id="PTHR43071:SF1">
    <property type="entry name" value="2-AMINO-4-HYDROXY-6-HYDROXYMETHYLDIHYDROPTERIDINE PYROPHOSPHOKINASE"/>
    <property type="match status" value="1"/>
</dbReference>
<dbReference type="KEGG" id="mro:MROS_0143"/>
<dbReference type="InterPro" id="IPR000550">
    <property type="entry name" value="Hppk"/>
</dbReference>
<evidence type="ECO:0000256" key="1">
    <source>
        <dbReference type="ARBA" id="ARBA00005051"/>
    </source>
</evidence>
<dbReference type="Pfam" id="PF01288">
    <property type="entry name" value="HPPK"/>
    <property type="match status" value="1"/>
</dbReference>
<feature type="domain" description="7,8-dihydro-6-hydroxymethylpterin-pyrophosphokinase" evidence="13">
    <location>
        <begin position="90"/>
        <end position="101"/>
    </location>
</feature>
<dbReference type="OrthoDB" id="9808041at2"/>
<comment type="pathway">
    <text evidence="1">Cofactor biosynthesis; tetrahydrofolate biosynthesis; 2-amino-4-hydroxy-6-hydroxymethyl-7,8-dihydropteridine diphosphate from 7,8-dihydroneopterin triphosphate: step 4/4.</text>
</comment>
<comment type="function">
    <text evidence="10">Catalyzes the transfer of pyrophosphate from adenosine triphosphate (ATP) to 6-hydroxymethyl-7,8-dihydropterin, an enzymatic step in folate biosynthesis pathway.</text>
</comment>
<dbReference type="InterPro" id="IPR035907">
    <property type="entry name" value="Hppk_sf"/>
</dbReference>
<evidence type="ECO:0000256" key="2">
    <source>
        <dbReference type="ARBA" id="ARBA00005810"/>
    </source>
</evidence>
<sequence>MVDNIYIGLGSNKGNRLQSLREAVKKIKEHESCKVLAVSSVYESKPYGNPNQENFYNAVIEIDTGLGVIGLFEFLKNIEKDLGRKEDDVKWGPREIDLDILFLNTLVYDTGDIIIPHPEVFKRDFVIVPLLEIAPDYVPPGQKKKLREIDFSDLDRYIIGKLDSTLI</sequence>
<dbReference type="RefSeq" id="WP_014854824.1">
    <property type="nucleotide sequence ID" value="NC_018178.1"/>
</dbReference>
<dbReference type="UniPathway" id="UPA00077">
    <property type="reaction ID" value="UER00155"/>
</dbReference>
<keyword evidence="7 14" id="KW-0418">Kinase</keyword>
<dbReference type="SUPFAM" id="SSF55083">
    <property type="entry name" value="6-hydroxymethyl-7,8-dihydropterin pyrophosphokinase, HPPK"/>
    <property type="match status" value="1"/>
</dbReference>
<dbReference type="PANTHER" id="PTHR43071">
    <property type="entry name" value="2-AMINO-4-HYDROXY-6-HYDROXYMETHYLDIHYDROPTERIDINE PYROPHOSPHOKINASE"/>
    <property type="match status" value="1"/>
</dbReference>
<dbReference type="GO" id="GO:0003848">
    <property type="term" value="F:2-amino-4-hydroxy-6-hydroxymethyldihydropteridine diphosphokinase activity"/>
    <property type="evidence" value="ECO:0007669"/>
    <property type="project" value="UniProtKB-EC"/>
</dbReference>
<dbReference type="EC" id="2.7.6.3" evidence="3"/>
<evidence type="ECO:0000256" key="6">
    <source>
        <dbReference type="ARBA" id="ARBA00022741"/>
    </source>
</evidence>
<evidence type="ECO:0000259" key="13">
    <source>
        <dbReference type="PROSITE" id="PS00794"/>
    </source>
</evidence>
<keyword evidence="6" id="KW-0547">Nucleotide-binding</keyword>
<keyword evidence="8" id="KW-0067">ATP-binding</keyword>
<evidence type="ECO:0000256" key="7">
    <source>
        <dbReference type="ARBA" id="ARBA00022777"/>
    </source>
</evidence>
<comment type="similarity">
    <text evidence="2">Belongs to the HPPK family.</text>
</comment>
<accession>I6YS63</accession>
<evidence type="ECO:0000256" key="11">
    <source>
        <dbReference type="ARBA" id="ARBA00029766"/>
    </source>
</evidence>